<proteinExistence type="inferred from homology"/>
<dbReference type="EC" id="3.1.3.5" evidence="5"/>
<evidence type="ECO:0000256" key="5">
    <source>
        <dbReference type="ARBA" id="ARBA00012643"/>
    </source>
</evidence>
<evidence type="ECO:0000259" key="10">
    <source>
        <dbReference type="Pfam" id="PF01975"/>
    </source>
</evidence>
<evidence type="ECO:0000256" key="8">
    <source>
        <dbReference type="ARBA" id="ARBA00022741"/>
    </source>
</evidence>
<dbReference type="InterPro" id="IPR030048">
    <property type="entry name" value="SurE"/>
</dbReference>
<dbReference type="EMBL" id="UINC01000895">
    <property type="protein sequence ID" value="SUZ62892.1"/>
    <property type="molecule type" value="Genomic_DNA"/>
</dbReference>
<dbReference type="FunFam" id="3.40.1210.10:FF:000001">
    <property type="entry name" value="5'/3'-nucleotidase SurE"/>
    <property type="match status" value="1"/>
</dbReference>
<evidence type="ECO:0000256" key="9">
    <source>
        <dbReference type="ARBA" id="ARBA00022801"/>
    </source>
</evidence>
<dbReference type="GO" id="GO:0008253">
    <property type="term" value="F:5'-nucleotidase activity"/>
    <property type="evidence" value="ECO:0007669"/>
    <property type="project" value="UniProtKB-EC"/>
</dbReference>
<dbReference type="HAMAP" id="MF_00060">
    <property type="entry name" value="SurE"/>
    <property type="match status" value="1"/>
</dbReference>
<organism evidence="11">
    <name type="scientific">marine metagenome</name>
    <dbReference type="NCBI Taxonomy" id="408172"/>
    <lineage>
        <taxon>unclassified sequences</taxon>
        <taxon>metagenomes</taxon>
        <taxon>ecological metagenomes</taxon>
    </lineage>
</organism>
<evidence type="ECO:0000256" key="6">
    <source>
        <dbReference type="ARBA" id="ARBA00022490"/>
    </source>
</evidence>
<evidence type="ECO:0000256" key="2">
    <source>
        <dbReference type="ARBA" id="ARBA00001946"/>
    </source>
</evidence>
<name>A0A381P7H6_9ZZZZ</name>
<dbReference type="GO" id="GO:0004309">
    <property type="term" value="F:exopolyphosphatase activity"/>
    <property type="evidence" value="ECO:0007669"/>
    <property type="project" value="TreeGrafter"/>
</dbReference>
<keyword evidence="8" id="KW-0547">Nucleotide-binding</keyword>
<dbReference type="GO" id="GO:0008254">
    <property type="term" value="F:3'-nucleotidase activity"/>
    <property type="evidence" value="ECO:0007669"/>
    <property type="project" value="TreeGrafter"/>
</dbReference>
<dbReference type="NCBIfam" id="NF001490">
    <property type="entry name" value="PRK00346.1-4"/>
    <property type="match status" value="1"/>
</dbReference>
<dbReference type="PANTHER" id="PTHR30457">
    <property type="entry name" value="5'-NUCLEOTIDASE SURE"/>
    <property type="match status" value="1"/>
</dbReference>
<comment type="similarity">
    <text evidence="4">Belongs to the SurE nucleotidase family.</text>
</comment>
<dbReference type="SUPFAM" id="SSF64167">
    <property type="entry name" value="SurE-like"/>
    <property type="match status" value="1"/>
</dbReference>
<accession>A0A381P7H6</accession>
<keyword evidence="9" id="KW-0378">Hydrolase</keyword>
<evidence type="ECO:0000256" key="7">
    <source>
        <dbReference type="ARBA" id="ARBA00022723"/>
    </source>
</evidence>
<dbReference type="InterPro" id="IPR002828">
    <property type="entry name" value="SurE-like_Pase/nucleotidase"/>
</dbReference>
<dbReference type="NCBIfam" id="TIGR00087">
    <property type="entry name" value="surE"/>
    <property type="match status" value="1"/>
</dbReference>
<keyword evidence="7" id="KW-0479">Metal-binding</keyword>
<evidence type="ECO:0000256" key="4">
    <source>
        <dbReference type="ARBA" id="ARBA00011062"/>
    </source>
</evidence>
<dbReference type="GO" id="GO:0046872">
    <property type="term" value="F:metal ion binding"/>
    <property type="evidence" value="ECO:0007669"/>
    <property type="project" value="UniProtKB-KW"/>
</dbReference>
<dbReference type="InterPro" id="IPR036523">
    <property type="entry name" value="SurE-like_sf"/>
</dbReference>
<feature type="domain" description="Survival protein SurE-like phosphatase/nucleotidase" evidence="10">
    <location>
        <begin position="3"/>
        <end position="181"/>
    </location>
</feature>
<dbReference type="PANTHER" id="PTHR30457:SF12">
    <property type="entry name" value="5'_3'-NUCLEOTIDASE SURE"/>
    <property type="match status" value="1"/>
</dbReference>
<reference evidence="11" key="1">
    <citation type="submission" date="2018-05" db="EMBL/GenBank/DDBJ databases">
        <authorList>
            <person name="Lanie J.A."/>
            <person name="Ng W.-L."/>
            <person name="Kazmierczak K.M."/>
            <person name="Andrzejewski T.M."/>
            <person name="Davidsen T.M."/>
            <person name="Wayne K.J."/>
            <person name="Tettelin H."/>
            <person name="Glass J.I."/>
            <person name="Rusch D."/>
            <person name="Podicherti R."/>
            <person name="Tsui H.-C.T."/>
            <person name="Winkler M.E."/>
        </authorList>
    </citation>
    <scope>NUCLEOTIDE SEQUENCE</scope>
</reference>
<gene>
    <name evidence="11" type="ORF">METZ01_LOCUS15746</name>
</gene>
<dbReference type="Gene3D" id="3.40.1210.10">
    <property type="entry name" value="Survival protein SurE-like phosphatase/nucleotidase"/>
    <property type="match status" value="1"/>
</dbReference>
<evidence type="ECO:0000256" key="1">
    <source>
        <dbReference type="ARBA" id="ARBA00000815"/>
    </source>
</evidence>
<dbReference type="AlphaFoldDB" id="A0A381P7H6"/>
<evidence type="ECO:0000256" key="3">
    <source>
        <dbReference type="ARBA" id="ARBA00004496"/>
    </source>
</evidence>
<protein>
    <recommendedName>
        <fullName evidence="5">5'-nucleotidase</fullName>
        <ecNumber evidence="5">3.1.3.5</ecNumber>
    </recommendedName>
</protein>
<dbReference type="NCBIfam" id="NF001489">
    <property type="entry name" value="PRK00346.1-3"/>
    <property type="match status" value="1"/>
</dbReference>
<dbReference type="GO" id="GO:0000166">
    <property type="term" value="F:nucleotide binding"/>
    <property type="evidence" value="ECO:0007669"/>
    <property type="project" value="UniProtKB-KW"/>
</dbReference>
<dbReference type="Pfam" id="PF01975">
    <property type="entry name" value="SurE"/>
    <property type="match status" value="1"/>
</dbReference>
<keyword evidence="6" id="KW-0963">Cytoplasm</keyword>
<comment type="subcellular location">
    <subcellularLocation>
        <location evidence="3">Cytoplasm</location>
    </subcellularLocation>
</comment>
<comment type="catalytic activity">
    <reaction evidence="1">
        <text>a ribonucleoside 5'-phosphate + H2O = a ribonucleoside + phosphate</text>
        <dbReference type="Rhea" id="RHEA:12484"/>
        <dbReference type="ChEBI" id="CHEBI:15377"/>
        <dbReference type="ChEBI" id="CHEBI:18254"/>
        <dbReference type="ChEBI" id="CHEBI:43474"/>
        <dbReference type="ChEBI" id="CHEBI:58043"/>
        <dbReference type="EC" id="3.1.3.5"/>
    </reaction>
</comment>
<sequence>MHILLSNDDGYQAPGLKALLESTKEHGEITVVAPDENKSGASGSLTLSKVLTVKASGERCFAVDGTPVDCVHIGLNGLLDNEPDMVISGINSGSNLGDDVLYSGTVGAALEGRRLAYPGVAVSLVGSEPKHYWTAGQVASAIVSELKINPLPSRTILNVNVPDRPLEDLHGYKITRLGYRARSHPVIRLNASDDYRQYRIGTIGSAADSGPGTDFSAVNEGYVSITPLRIDSTDHSQCEHLTDWALNLKLKS</sequence>
<dbReference type="GO" id="GO:0005737">
    <property type="term" value="C:cytoplasm"/>
    <property type="evidence" value="ECO:0007669"/>
    <property type="project" value="UniProtKB-SubCell"/>
</dbReference>
<evidence type="ECO:0000313" key="11">
    <source>
        <dbReference type="EMBL" id="SUZ62892.1"/>
    </source>
</evidence>
<comment type="cofactor">
    <cofactor evidence="2">
        <name>Mg(2+)</name>
        <dbReference type="ChEBI" id="CHEBI:18420"/>
    </cofactor>
</comment>